<dbReference type="PANTHER" id="PTHR11485:SF58">
    <property type="entry name" value="TRANSFERRIN-LIKE DOMAIN-CONTAINING PROTEIN"/>
    <property type="match status" value="1"/>
</dbReference>
<dbReference type="Pfam" id="PF00405">
    <property type="entry name" value="Transferrin"/>
    <property type="match status" value="1"/>
</dbReference>
<feature type="signal peptide" evidence="1">
    <location>
        <begin position="1"/>
        <end position="23"/>
    </location>
</feature>
<dbReference type="Proteomes" id="UP000077202">
    <property type="component" value="Unassembled WGS sequence"/>
</dbReference>
<proteinExistence type="predicted"/>
<evidence type="ECO:0000313" key="3">
    <source>
        <dbReference type="EMBL" id="OAE21911.1"/>
    </source>
</evidence>
<feature type="chain" id="PRO_5008051976" description="Transferrin-like domain-containing protein" evidence="1">
    <location>
        <begin position="24"/>
        <end position="401"/>
    </location>
</feature>
<organism evidence="3 4">
    <name type="scientific">Marchantia polymorpha subsp. ruderalis</name>
    <dbReference type="NCBI Taxonomy" id="1480154"/>
    <lineage>
        <taxon>Eukaryota</taxon>
        <taxon>Viridiplantae</taxon>
        <taxon>Streptophyta</taxon>
        <taxon>Embryophyta</taxon>
        <taxon>Marchantiophyta</taxon>
        <taxon>Marchantiopsida</taxon>
        <taxon>Marchantiidae</taxon>
        <taxon>Marchantiales</taxon>
        <taxon>Marchantiaceae</taxon>
        <taxon>Marchantia</taxon>
    </lineage>
</organism>
<dbReference type="PROSITE" id="PS51408">
    <property type="entry name" value="TRANSFERRIN_LIKE_4"/>
    <property type="match status" value="1"/>
</dbReference>
<feature type="domain" description="Transferrin-like" evidence="2">
    <location>
        <begin position="37"/>
        <end position="305"/>
    </location>
</feature>
<evidence type="ECO:0000313" key="4">
    <source>
        <dbReference type="Proteomes" id="UP000077202"/>
    </source>
</evidence>
<dbReference type="EMBL" id="LVLJ01003317">
    <property type="protein sequence ID" value="OAE21911.1"/>
    <property type="molecule type" value="Genomic_DNA"/>
</dbReference>
<dbReference type="PANTHER" id="PTHR11485">
    <property type="entry name" value="TRANSFERRIN"/>
    <property type="match status" value="1"/>
</dbReference>
<keyword evidence="4" id="KW-1185">Reference proteome</keyword>
<sequence length="401" mass="44266">MDTKILLAMVMLLFVVLFVGAKAQSAAPPVSPHDEDWGWCITSAGDKPVCDEMIKILEGLDPEKSHKYSCVVGEGPEDCMKKISAGEAKIGVFDGGNIRKASSKYQLKPVRLEITGTSTDKYYSVGIVKSRNCPRNLGSLRGKRSCHSGYGRSAGWTIPLTFLVNNNIMPVITSYTLFPCFSATVPSDYASNGPNAQSDWVGLGPASDYALMCPTPLDGESCTDIANYAKCNFGSAPPHTVFVSVTWPDLELKEFHAVMDAANNDLAFNRLFFQGNNKAGTIFVADATKTLLHSRYSRRPSREGCEFARSYQRPQARQQRCMCAPSAFWSRYRCGACRLQHRLGGSQHPLSSWASAVGSRVHVLKNLTHENREMPWRLAFVLRTSSSELASKKIGRHSRKY</sequence>
<comment type="caution">
    <text evidence="3">The sequence shown here is derived from an EMBL/GenBank/DDBJ whole genome shotgun (WGS) entry which is preliminary data.</text>
</comment>
<keyword evidence="1" id="KW-0732">Signal</keyword>
<name>A0A176VNQ5_MARPO</name>
<accession>A0A176VNQ5</accession>
<reference evidence="3" key="1">
    <citation type="submission" date="2016-03" db="EMBL/GenBank/DDBJ databases">
        <title>Mechanisms controlling the formation of the plant cell surface in tip-growing cells are functionally conserved among land plants.</title>
        <authorList>
            <person name="Honkanen S."/>
            <person name="Jones V.A."/>
            <person name="Morieri G."/>
            <person name="Champion C."/>
            <person name="Hetherington A.J."/>
            <person name="Kelly S."/>
            <person name="Saint-Marcoux D."/>
            <person name="Proust H."/>
            <person name="Prescott H."/>
            <person name="Dolan L."/>
        </authorList>
    </citation>
    <scope>NUCLEOTIDE SEQUENCE [LARGE SCALE GENOMIC DNA]</scope>
    <source>
        <tissue evidence="3">Whole gametophyte</tissue>
    </source>
</reference>
<dbReference type="SUPFAM" id="SSF53850">
    <property type="entry name" value="Periplasmic binding protein-like II"/>
    <property type="match status" value="1"/>
</dbReference>
<dbReference type="AlphaFoldDB" id="A0A176VNQ5"/>
<gene>
    <name evidence="3" type="ORF">AXG93_3988s1170</name>
</gene>
<evidence type="ECO:0000256" key="1">
    <source>
        <dbReference type="SAM" id="SignalP"/>
    </source>
</evidence>
<dbReference type="PRINTS" id="PR00422">
    <property type="entry name" value="TRANSFERRIN"/>
</dbReference>
<dbReference type="Gene3D" id="3.40.190.10">
    <property type="entry name" value="Periplasmic binding protein-like II"/>
    <property type="match status" value="2"/>
</dbReference>
<dbReference type="InterPro" id="IPR001156">
    <property type="entry name" value="Transferrin-like_dom"/>
</dbReference>
<protein>
    <recommendedName>
        <fullName evidence="2">Transferrin-like domain-containing protein</fullName>
    </recommendedName>
</protein>
<dbReference type="SMART" id="SM00094">
    <property type="entry name" value="TR_FER"/>
    <property type="match status" value="1"/>
</dbReference>
<evidence type="ECO:0000259" key="2">
    <source>
        <dbReference type="PROSITE" id="PS51408"/>
    </source>
</evidence>